<dbReference type="GO" id="GO:0046872">
    <property type="term" value="F:metal ion binding"/>
    <property type="evidence" value="ECO:0007669"/>
    <property type="project" value="UniProtKB-KW"/>
</dbReference>
<dbReference type="InterPro" id="IPR012318">
    <property type="entry name" value="HTH_CRP"/>
</dbReference>
<keyword evidence="13" id="KW-0804">Transcription</keyword>
<evidence type="ECO:0000256" key="5">
    <source>
        <dbReference type="ARBA" id="ARBA00022490"/>
    </source>
</evidence>
<keyword evidence="11" id="KW-0238">DNA-binding</keyword>
<protein>
    <recommendedName>
        <fullName evidence="15">Regulatory protein YeiL</fullName>
    </recommendedName>
</protein>
<dbReference type="GO" id="GO:0051539">
    <property type="term" value="F:4 iron, 4 sulfur cluster binding"/>
    <property type="evidence" value="ECO:0007669"/>
    <property type="project" value="UniProtKB-KW"/>
</dbReference>
<comment type="function">
    <text evidence="14">Transcription regulator involved in mid-term, stationary-phase viability under nitrogen starvation. Might control expression of the salvage pathways or in some other way repress the recycling of nucleobases to nucleic acids and enhance their use as general nitrogen sources during nitrogen-limited growth.</text>
</comment>
<dbReference type="SUPFAM" id="SSF51206">
    <property type="entry name" value="cAMP-binding domain-like"/>
    <property type="match status" value="1"/>
</dbReference>
<dbReference type="GO" id="GO:0006355">
    <property type="term" value="P:regulation of DNA-templated transcription"/>
    <property type="evidence" value="ECO:0007669"/>
    <property type="project" value="InterPro"/>
</dbReference>
<evidence type="ECO:0000259" key="17">
    <source>
        <dbReference type="PROSITE" id="PS51063"/>
    </source>
</evidence>
<evidence type="ECO:0000256" key="4">
    <source>
        <dbReference type="ARBA" id="ARBA00022485"/>
    </source>
</evidence>
<keyword evidence="12" id="KW-0010">Activator</keyword>
<dbReference type="FunFam" id="2.60.120.10:FF:000167">
    <property type="entry name" value="DNA-binding transcriptional activator YeiL"/>
    <property type="match status" value="1"/>
</dbReference>
<evidence type="ECO:0000259" key="16">
    <source>
        <dbReference type="PROSITE" id="PS50042"/>
    </source>
</evidence>
<keyword evidence="7" id="KW-0479">Metal-binding</keyword>
<evidence type="ECO:0000256" key="15">
    <source>
        <dbReference type="ARBA" id="ARBA00070531"/>
    </source>
</evidence>
<evidence type="ECO:0000313" key="19">
    <source>
        <dbReference type="Proteomes" id="UP000016035"/>
    </source>
</evidence>
<gene>
    <name evidence="18" type="ORF">G925_02199</name>
</gene>
<evidence type="ECO:0000256" key="10">
    <source>
        <dbReference type="ARBA" id="ARBA00023015"/>
    </source>
</evidence>
<dbReference type="InterPro" id="IPR018490">
    <property type="entry name" value="cNMP-bd_dom_sf"/>
</dbReference>
<dbReference type="SMART" id="SM00100">
    <property type="entry name" value="cNMP"/>
    <property type="match status" value="1"/>
</dbReference>
<keyword evidence="9" id="KW-0411">Iron-sulfur</keyword>
<evidence type="ECO:0000256" key="9">
    <source>
        <dbReference type="ARBA" id="ARBA00023014"/>
    </source>
</evidence>
<evidence type="ECO:0000256" key="11">
    <source>
        <dbReference type="ARBA" id="ARBA00023125"/>
    </source>
</evidence>
<dbReference type="AlphaFoldDB" id="A0A0E2L4V8"/>
<dbReference type="GO" id="GO:0005737">
    <property type="term" value="C:cytoplasm"/>
    <property type="evidence" value="ECO:0007669"/>
    <property type="project" value="UniProtKB-SubCell"/>
</dbReference>
<accession>A0A0E2L4V8</accession>
<keyword evidence="6" id="KW-0678">Repressor</keyword>
<keyword evidence="10" id="KW-0805">Transcription regulation</keyword>
<dbReference type="InterPro" id="IPR014710">
    <property type="entry name" value="RmlC-like_jellyroll"/>
</dbReference>
<dbReference type="Proteomes" id="UP000016035">
    <property type="component" value="Unassembled WGS sequence"/>
</dbReference>
<dbReference type="InterPro" id="IPR000595">
    <property type="entry name" value="cNMP-bd_dom"/>
</dbReference>
<evidence type="ECO:0000313" key="18">
    <source>
        <dbReference type="EMBL" id="EQX27716.1"/>
    </source>
</evidence>
<evidence type="ECO:0000256" key="13">
    <source>
        <dbReference type="ARBA" id="ARBA00023163"/>
    </source>
</evidence>
<feature type="domain" description="HTH crp-type" evidence="17">
    <location>
        <begin position="149"/>
        <end position="212"/>
    </location>
</feature>
<dbReference type="CDD" id="cd00038">
    <property type="entry name" value="CAP_ED"/>
    <property type="match status" value="1"/>
</dbReference>
<keyword evidence="4" id="KW-0004">4Fe-4S</keyword>
<comment type="subunit">
    <text evidence="3">Homodimer.</text>
</comment>
<evidence type="ECO:0000256" key="14">
    <source>
        <dbReference type="ARBA" id="ARBA00059071"/>
    </source>
</evidence>
<comment type="cofactor">
    <cofactor evidence="1">
        <name>[4Fe-4S] cluster</name>
        <dbReference type="ChEBI" id="CHEBI:49883"/>
    </cofactor>
</comment>
<reference evidence="19" key="1">
    <citation type="submission" date="2013-07" db="EMBL/GenBank/DDBJ databases">
        <title>The genome sequence of Escherichia coli UMEA 3162-1.</title>
        <authorList>
            <consortium name="The Broad Institute Genome Sequencing Platform"/>
            <consortium name="The Broad Institute Genome Sequencing Center for Infectious Disease"/>
            <person name="Feldgarden M."/>
            <person name="Frimodt-Moller N."/>
            <person name="Leihof R.F."/>
            <person name="Rasmussen L."/>
            <person name="Young S.K."/>
            <person name="Zeng Q."/>
            <person name="Gargeya S."/>
            <person name="Abouelleil A."/>
            <person name="Alvarado L."/>
            <person name="Berlin A.M."/>
            <person name="Chapman S.B."/>
            <person name="Gainer-Dewar J."/>
            <person name="Goldberg J."/>
            <person name="Gnerre S."/>
            <person name="Griggs A."/>
            <person name="Gujja S."/>
            <person name="Hansen M."/>
            <person name="Howarth C."/>
            <person name="Imamovic A."/>
            <person name="Larimer J."/>
            <person name="McCowan C."/>
            <person name="Murphy C."/>
            <person name="Pearson M."/>
            <person name="Poon T."/>
            <person name="Priest M."/>
            <person name="Roberts A."/>
            <person name="Saif S."/>
            <person name="Shea T."/>
            <person name="Sykes S."/>
            <person name="Wortman J."/>
            <person name="Nusbaum C."/>
            <person name="Birren B."/>
        </authorList>
    </citation>
    <scope>NUCLEOTIDE SEQUENCE [LARGE SCALE GENOMIC DNA]</scope>
    <source>
        <strain evidence="19">UMEA 3162-1</strain>
    </source>
</reference>
<evidence type="ECO:0000256" key="1">
    <source>
        <dbReference type="ARBA" id="ARBA00001966"/>
    </source>
</evidence>
<organism evidence="18 19">
    <name type="scientific">Escherichia coli (strain UMEA 3162-1)</name>
    <dbReference type="NCBI Taxonomy" id="1281200"/>
    <lineage>
        <taxon>Bacteria</taxon>
        <taxon>Pseudomonadati</taxon>
        <taxon>Pseudomonadota</taxon>
        <taxon>Gammaproteobacteria</taxon>
        <taxon>Enterobacterales</taxon>
        <taxon>Enterobacteriaceae</taxon>
        <taxon>Escherichia</taxon>
    </lineage>
</organism>
<evidence type="ECO:0000256" key="3">
    <source>
        <dbReference type="ARBA" id="ARBA00011738"/>
    </source>
</evidence>
<evidence type="ECO:0000256" key="8">
    <source>
        <dbReference type="ARBA" id="ARBA00023004"/>
    </source>
</evidence>
<dbReference type="Pfam" id="PF00027">
    <property type="entry name" value="cNMP_binding"/>
    <property type="match status" value="1"/>
</dbReference>
<keyword evidence="5" id="KW-0963">Cytoplasm</keyword>
<dbReference type="EMBL" id="AWBU01000018">
    <property type="protein sequence ID" value="EQX27716.1"/>
    <property type="molecule type" value="Genomic_DNA"/>
</dbReference>
<evidence type="ECO:0000256" key="2">
    <source>
        <dbReference type="ARBA" id="ARBA00004496"/>
    </source>
</evidence>
<dbReference type="PATRIC" id="fig|1281200.3.peg.2291"/>
<name>A0A0E2L4V8_ECOU3</name>
<evidence type="ECO:0000256" key="6">
    <source>
        <dbReference type="ARBA" id="ARBA00022491"/>
    </source>
</evidence>
<sequence>MKEIHNNDLKQQLMSESAFKDCFSTDVSADTRLFHFLARDYIVQEGQQPSWLFYLTRGRARLYVTLANGRVSLIDFFAAPCFIGEIELIDKDHEPRAVQAIEECWCLALPMKHYRPLLLNDTLFLRKLCVTLSHKNYRNIVSLTQNQSFPLVNRLAAFILLSQEGDLYHEKHTQAAEYLGVSYRHLLYVLAQFINDGLLIKSKKGYLIKNRKQLSGLALKMYPENKFSGMMQ</sequence>
<dbReference type="RefSeq" id="WP_000658609.1">
    <property type="nucleotide sequence ID" value="NZ_KE701776.1"/>
</dbReference>
<feature type="domain" description="Cyclic nucleotide-binding" evidence="16">
    <location>
        <begin position="35"/>
        <end position="135"/>
    </location>
</feature>
<dbReference type="Gene3D" id="2.60.120.10">
    <property type="entry name" value="Jelly Rolls"/>
    <property type="match status" value="1"/>
</dbReference>
<dbReference type="NCBIfam" id="NF007707">
    <property type="entry name" value="PRK10402.1"/>
    <property type="match status" value="1"/>
</dbReference>
<evidence type="ECO:0000256" key="7">
    <source>
        <dbReference type="ARBA" id="ARBA00022723"/>
    </source>
</evidence>
<evidence type="ECO:0000256" key="12">
    <source>
        <dbReference type="ARBA" id="ARBA00023159"/>
    </source>
</evidence>
<dbReference type="HOGENOM" id="CLU_075053_11_1_6"/>
<keyword evidence="8" id="KW-0408">Iron</keyword>
<proteinExistence type="predicted"/>
<dbReference type="PROSITE" id="PS51063">
    <property type="entry name" value="HTH_CRP_2"/>
    <property type="match status" value="1"/>
</dbReference>
<dbReference type="PROSITE" id="PS50042">
    <property type="entry name" value="CNMP_BINDING_3"/>
    <property type="match status" value="1"/>
</dbReference>
<comment type="subcellular location">
    <subcellularLocation>
        <location evidence="2">Cytoplasm</location>
    </subcellularLocation>
</comment>
<dbReference type="GO" id="GO:0003677">
    <property type="term" value="F:DNA binding"/>
    <property type="evidence" value="ECO:0007669"/>
    <property type="project" value="UniProtKB-KW"/>
</dbReference>
<comment type="caution">
    <text evidence="18">The sequence shown here is derived from an EMBL/GenBank/DDBJ whole genome shotgun (WGS) entry which is preliminary data.</text>
</comment>